<dbReference type="InterPro" id="IPR011992">
    <property type="entry name" value="EF-hand-dom_pair"/>
</dbReference>
<dbReference type="SMART" id="SM00054">
    <property type="entry name" value="EFh"/>
    <property type="match status" value="4"/>
</dbReference>
<feature type="signal peptide" evidence="4">
    <location>
        <begin position="1"/>
        <end position="24"/>
    </location>
</feature>
<dbReference type="InterPro" id="IPR018247">
    <property type="entry name" value="EF_Hand_1_Ca_BS"/>
</dbReference>
<keyword evidence="3" id="KW-0106">Calcium</keyword>
<evidence type="ECO:0000256" key="1">
    <source>
        <dbReference type="ARBA" id="ARBA00022723"/>
    </source>
</evidence>
<feature type="domain" description="EF-hand" evidence="5">
    <location>
        <begin position="67"/>
        <end position="102"/>
    </location>
</feature>
<dbReference type="Gene3D" id="1.10.238.10">
    <property type="entry name" value="EF-hand"/>
    <property type="match status" value="3"/>
</dbReference>
<dbReference type="PROSITE" id="PS00018">
    <property type="entry name" value="EF_HAND_1"/>
    <property type="match status" value="3"/>
</dbReference>
<proteinExistence type="predicted"/>
<dbReference type="GO" id="GO:0005783">
    <property type="term" value="C:endoplasmic reticulum"/>
    <property type="evidence" value="ECO:0007669"/>
    <property type="project" value="TreeGrafter"/>
</dbReference>
<keyword evidence="2" id="KW-0677">Repeat</keyword>
<feature type="domain" description="EF-hand" evidence="5">
    <location>
        <begin position="170"/>
        <end position="205"/>
    </location>
</feature>
<dbReference type="GO" id="GO:0005509">
    <property type="term" value="F:calcium ion binding"/>
    <property type="evidence" value="ECO:0007669"/>
    <property type="project" value="InterPro"/>
</dbReference>
<dbReference type="InterPro" id="IPR002048">
    <property type="entry name" value="EF_hand_dom"/>
</dbReference>
<keyword evidence="1" id="KW-0479">Metal-binding</keyword>
<dbReference type="PANTHER" id="PTHR10827">
    <property type="entry name" value="RETICULOCALBIN"/>
    <property type="match status" value="1"/>
</dbReference>
<dbReference type="SUPFAM" id="SSF47473">
    <property type="entry name" value="EF-hand"/>
    <property type="match status" value="2"/>
</dbReference>
<dbReference type="Pfam" id="PF13499">
    <property type="entry name" value="EF-hand_7"/>
    <property type="match status" value="1"/>
</dbReference>
<feature type="chain" id="PRO_5031192488" description="EF-hand domain-containing protein" evidence="4">
    <location>
        <begin position="25"/>
        <end position="256"/>
    </location>
</feature>
<name>A0A7S0B6H4_9DINO</name>
<dbReference type="GO" id="GO:0017156">
    <property type="term" value="P:calcium-ion regulated exocytosis"/>
    <property type="evidence" value="ECO:0007669"/>
    <property type="project" value="TreeGrafter"/>
</dbReference>
<evidence type="ECO:0000259" key="5">
    <source>
        <dbReference type="PROSITE" id="PS50222"/>
    </source>
</evidence>
<accession>A0A7S0B6H4</accession>
<evidence type="ECO:0000256" key="3">
    <source>
        <dbReference type="ARBA" id="ARBA00022837"/>
    </source>
</evidence>
<evidence type="ECO:0000256" key="4">
    <source>
        <dbReference type="SAM" id="SignalP"/>
    </source>
</evidence>
<dbReference type="PROSITE" id="PS50222">
    <property type="entry name" value="EF_HAND_2"/>
    <property type="match status" value="3"/>
</dbReference>
<evidence type="ECO:0000313" key="6">
    <source>
        <dbReference type="EMBL" id="CAD8384857.1"/>
    </source>
</evidence>
<reference evidence="6" key="1">
    <citation type="submission" date="2021-01" db="EMBL/GenBank/DDBJ databases">
        <authorList>
            <person name="Corre E."/>
            <person name="Pelletier E."/>
            <person name="Niang G."/>
            <person name="Scheremetjew M."/>
            <person name="Finn R."/>
            <person name="Kale V."/>
            <person name="Holt S."/>
            <person name="Cochrane G."/>
            <person name="Meng A."/>
            <person name="Brown T."/>
            <person name="Cohen L."/>
        </authorList>
    </citation>
    <scope>NUCLEOTIDE SEQUENCE</scope>
    <source>
        <strain evidence="6">Pbaha01</strain>
    </source>
</reference>
<feature type="domain" description="EF-hand" evidence="5">
    <location>
        <begin position="104"/>
        <end position="139"/>
    </location>
</feature>
<gene>
    <name evidence="6" type="ORF">PBAH0796_LOCUS28545</name>
</gene>
<sequence length="256" mass="28572">MGAPRPLGALLLLPLALRGRPARGQTVERVMSSGQMRGIHAVLDADGDGQASLAESTAYVERQRMAVGLKQAASIMEVMDTDRDGRLSFAEFEHDLEHWKHSDEAKAELKDEFASFDSDKDAILDSTEVVAFLSFVFRFRKHDADGDGSLSVKEWLKGVPKASPMNDEKATKKEGKAIFRKLDMDGNHKLSAAEFFAYDSGTFAAKEALRKLYEVADTDTNTHLSVDELVKVRESPKFHNTNAYYHLKSWISFEEL</sequence>
<keyword evidence="4" id="KW-0732">Signal</keyword>
<evidence type="ECO:0000256" key="2">
    <source>
        <dbReference type="ARBA" id="ARBA00022737"/>
    </source>
</evidence>
<dbReference type="Pfam" id="PF13202">
    <property type="entry name" value="EF-hand_5"/>
    <property type="match status" value="1"/>
</dbReference>
<dbReference type="EMBL" id="HBEG01046945">
    <property type="protein sequence ID" value="CAD8384857.1"/>
    <property type="molecule type" value="Transcribed_RNA"/>
</dbReference>
<organism evidence="6">
    <name type="scientific">Pyrodinium bahamense</name>
    <dbReference type="NCBI Taxonomy" id="73915"/>
    <lineage>
        <taxon>Eukaryota</taxon>
        <taxon>Sar</taxon>
        <taxon>Alveolata</taxon>
        <taxon>Dinophyceae</taxon>
        <taxon>Gonyaulacales</taxon>
        <taxon>Pyrocystaceae</taxon>
        <taxon>Pyrodinium</taxon>
    </lineage>
</organism>
<protein>
    <recommendedName>
        <fullName evidence="5">EF-hand domain-containing protein</fullName>
    </recommendedName>
</protein>
<dbReference type="PANTHER" id="PTHR10827:SF98">
    <property type="entry name" value="45 KDA CALCIUM-BINDING PROTEIN"/>
    <property type="match status" value="1"/>
</dbReference>
<dbReference type="AlphaFoldDB" id="A0A7S0B6H4"/>